<evidence type="ECO:0000256" key="6">
    <source>
        <dbReference type="ARBA" id="ARBA00023196"/>
    </source>
</evidence>
<dbReference type="PROSITE" id="PS00389">
    <property type="entry name" value="ATPASE_DELTA"/>
    <property type="match status" value="1"/>
</dbReference>
<gene>
    <name evidence="8 9" type="primary">atpH</name>
    <name evidence="9" type="ORF">GCM10008179_25220</name>
</gene>
<evidence type="ECO:0000256" key="3">
    <source>
        <dbReference type="ARBA" id="ARBA00022781"/>
    </source>
</evidence>
<comment type="function">
    <text evidence="8">This protein is part of the stalk that links CF(0) to CF(1). It either transmits conformational changes from CF(0) to CF(1) or is implicated in proton conduction.</text>
</comment>
<dbReference type="Proteomes" id="UP001143372">
    <property type="component" value="Unassembled WGS sequence"/>
</dbReference>
<protein>
    <recommendedName>
        <fullName evidence="8">ATP synthase subunit delta</fullName>
    </recommendedName>
    <alternativeName>
        <fullName evidence="8">ATP synthase F(1) sector subunit delta</fullName>
    </alternativeName>
    <alternativeName>
        <fullName evidence="8">F-type ATPase subunit delta</fullName>
        <shortName evidence="8">F-ATPase subunit delta</shortName>
    </alternativeName>
</protein>
<evidence type="ECO:0000256" key="5">
    <source>
        <dbReference type="ARBA" id="ARBA00023136"/>
    </source>
</evidence>
<evidence type="ECO:0000313" key="10">
    <source>
        <dbReference type="Proteomes" id="UP001143372"/>
    </source>
</evidence>
<keyword evidence="6 8" id="KW-0139">CF(1)</keyword>
<sequence>MAGRYATALFDLAKEAGAIDAVAADLDTLSSLLAESDDLRRLTLSPVFSAEDQSRAIIAVLDRAGIGGLTAKFVKLVAQNRRLFAIEPMIKGFRALAAAERGAATAEVTVAEALTDGRRAALAKALQDVTGKTVDVDVKVDPKILGGIIVRLGSRMVDASLKTKLNSIKLAMKEVG</sequence>
<keyword evidence="3 8" id="KW-0375">Hydrogen ion transport</keyword>
<dbReference type="PANTHER" id="PTHR11910">
    <property type="entry name" value="ATP SYNTHASE DELTA CHAIN"/>
    <property type="match status" value="1"/>
</dbReference>
<evidence type="ECO:0000256" key="7">
    <source>
        <dbReference type="ARBA" id="ARBA00023310"/>
    </source>
</evidence>
<reference evidence="9" key="1">
    <citation type="journal article" date="2014" name="Int. J. Syst. Evol. Microbiol.">
        <title>Complete genome sequence of Corynebacterium casei LMG S-19264T (=DSM 44701T), isolated from a smear-ripened cheese.</title>
        <authorList>
            <consortium name="US DOE Joint Genome Institute (JGI-PGF)"/>
            <person name="Walter F."/>
            <person name="Albersmeier A."/>
            <person name="Kalinowski J."/>
            <person name="Ruckert C."/>
        </authorList>
    </citation>
    <scope>NUCLEOTIDE SEQUENCE</scope>
    <source>
        <strain evidence="9">VKM B-2347</strain>
    </source>
</reference>
<dbReference type="HAMAP" id="MF_01416">
    <property type="entry name" value="ATP_synth_delta_bact"/>
    <property type="match status" value="1"/>
</dbReference>
<comment type="similarity">
    <text evidence="8">Belongs to the ATPase delta chain family.</text>
</comment>
<reference evidence="9" key="2">
    <citation type="submission" date="2023-01" db="EMBL/GenBank/DDBJ databases">
        <authorList>
            <person name="Sun Q."/>
            <person name="Evtushenko L."/>
        </authorList>
    </citation>
    <scope>NUCLEOTIDE SEQUENCE</scope>
    <source>
        <strain evidence="9">VKM B-2347</strain>
    </source>
</reference>
<keyword evidence="5 8" id="KW-0472">Membrane</keyword>
<dbReference type="GO" id="GO:0005886">
    <property type="term" value="C:plasma membrane"/>
    <property type="evidence" value="ECO:0007669"/>
    <property type="project" value="UniProtKB-SubCell"/>
</dbReference>
<accession>A0A9W6J3W5</accession>
<dbReference type="InterPro" id="IPR026015">
    <property type="entry name" value="ATP_synth_OSCP/delta_N_sf"/>
</dbReference>
<dbReference type="EMBL" id="BSFI01000008">
    <property type="protein sequence ID" value="GLK68884.1"/>
    <property type="molecule type" value="Genomic_DNA"/>
</dbReference>
<keyword evidence="8" id="KW-1003">Cell membrane</keyword>
<name>A0A9W6J3W5_9HYPH</name>
<dbReference type="Gene3D" id="1.10.520.20">
    <property type="entry name" value="N-terminal domain of the delta subunit of the F1F0-ATP synthase"/>
    <property type="match status" value="1"/>
</dbReference>
<evidence type="ECO:0000256" key="1">
    <source>
        <dbReference type="ARBA" id="ARBA00004370"/>
    </source>
</evidence>
<organism evidence="9 10">
    <name type="scientific">Hansschlegelia plantiphila</name>
    <dbReference type="NCBI Taxonomy" id="374655"/>
    <lineage>
        <taxon>Bacteria</taxon>
        <taxon>Pseudomonadati</taxon>
        <taxon>Pseudomonadota</taxon>
        <taxon>Alphaproteobacteria</taxon>
        <taxon>Hyphomicrobiales</taxon>
        <taxon>Methylopilaceae</taxon>
        <taxon>Hansschlegelia</taxon>
    </lineage>
</organism>
<dbReference type="AlphaFoldDB" id="A0A9W6J3W5"/>
<comment type="subcellular location">
    <subcellularLocation>
        <location evidence="8">Cell membrane</location>
        <topology evidence="8">Peripheral membrane protein</topology>
    </subcellularLocation>
    <subcellularLocation>
        <location evidence="1">Membrane</location>
    </subcellularLocation>
</comment>
<keyword evidence="7 8" id="KW-0066">ATP synthesis</keyword>
<dbReference type="PRINTS" id="PR00125">
    <property type="entry name" value="ATPASEDELTA"/>
</dbReference>
<dbReference type="InterPro" id="IPR000711">
    <property type="entry name" value="ATPase_OSCP/dsu"/>
</dbReference>
<keyword evidence="2 8" id="KW-0813">Transport</keyword>
<dbReference type="InterPro" id="IPR020781">
    <property type="entry name" value="ATPase_OSCP/d_CS"/>
</dbReference>
<evidence type="ECO:0000256" key="8">
    <source>
        <dbReference type="HAMAP-Rule" id="MF_01416"/>
    </source>
</evidence>
<keyword evidence="10" id="KW-1185">Reference proteome</keyword>
<keyword evidence="4 8" id="KW-0406">Ion transport</keyword>
<evidence type="ECO:0000256" key="2">
    <source>
        <dbReference type="ARBA" id="ARBA00022448"/>
    </source>
</evidence>
<dbReference type="NCBIfam" id="TIGR01145">
    <property type="entry name" value="ATP_synt_delta"/>
    <property type="match status" value="1"/>
</dbReference>
<proteinExistence type="inferred from homology"/>
<dbReference type="GO" id="GO:0046933">
    <property type="term" value="F:proton-transporting ATP synthase activity, rotational mechanism"/>
    <property type="evidence" value="ECO:0007669"/>
    <property type="project" value="UniProtKB-UniRule"/>
</dbReference>
<dbReference type="GO" id="GO:0045259">
    <property type="term" value="C:proton-transporting ATP synthase complex"/>
    <property type="evidence" value="ECO:0007669"/>
    <property type="project" value="UniProtKB-KW"/>
</dbReference>
<evidence type="ECO:0000313" key="9">
    <source>
        <dbReference type="EMBL" id="GLK68884.1"/>
    </source>
</evidence>
<dbReference type="NCBIfam" id="NF004406">
    <property type="entry name" value="PRK05758.3-2"/>
    <property type="match status" value="1"/>
</dbReference>
<dbReference type="Pfam" id="PF00213">
    <property type="entry name" value="OSCP"/>
    <property type="match status" value="1"/>
</dbReference>
<evidence type="ECO:0000256" key="4">
    <source>
        <dbReference type="ARBA" id="ARBA00023065"/>
    </source>
</evidence>
<comment type="caution">
    <text evidence="9">The sequence shown here is derived from an EMBL/GenBank/DDBJ whole genome shotgun (WGS) entry which is preliminary data.</text>
</comment>
<dbReference type="SUPFAM" id="SSF47928">
    <property type="entry name" value="N-terminal domain of the delta subunit of the F1F0-ATP synthase"/>
    <property type="match status" value="1"/>
</dbReference>
<comment type="function">
    <text evidence="8">F(1)F(0) ATP synthase produces ATP from ADP in the presence of a proton or sodium gradient. F-type ATPases consist of two structural domains, F(1) containing the extramembraneous catalytic core and F(0) containing the membrane proton channel, linked together by a central stalk and a peripheral stalk. During catalysis, ATP synthesis in the catalytic domain of F(1) is coupled via a rotary mechanism of the central stalk subunits to proton translocation.</text>
</comment>